<name>A0A3S4IX08_KLEPN</name>
<feature type="domain" description="Solute-binding protein family 5" evidence="2">
    <location>
        <begin position="2"/>
        <end position="66"/>
    </location>
</feature>
<dbReference type="AlphaFoldDB" id="A0A3S4IX08"/>
<feature type="compositionally biased region" description="Basic and acidic residues" evidence="1">
    <location>
        <begin position="86"/>
        <end position="99"/>
    </location>
</feature>
<feature type="region of interest" description="Disordered" evidence="1">
    <location>
        <begin position="60"/>
        <end position="99"/>
    </location>
</feature>
<dbReference type="EMBL" id="LR134162">
    <property type="protein sequence ID" value="VEB06890.1"/>
    <property type="molecule type" value="Genomic_DNA"/>
</dbReference>
<accession>A0A3S4IX08</accession>
<protein>
    <submittedName>
        <fullName evidence="3">Dipeptide-binding ABC transporter, periplasmic substrate-binding component</fullName>
    </submittedName>
</protein>
<organism evidence="3 4">
    <name type="scientific">Klebsiella pneumoniae</name>
    <dbReference type="NCBI Taxonomy" id="573"/>
    <lineage>
        <taxon>Bacteria</taxon>
        <taxon>Pseudomonadati</taxon>
        <taxon>Pseudomonadota</taxon>
        <taxon>Gammaproteobacteria</taxon>
        <taxon>Enterobacterales</taxon>
        <taxon>Enterobacteriaceae</taxon>
        <taxon>Klebsiella/Raoultella group</taxon>
        <taxon>Klebsiella</taxon>
        <taxon>Klebsiella pneumoniae complex</taxon>
    </lineage>
</organism>
<dbReference type="Pfam" id="PF00496">
    <property type="entry name" value="SBP_bac_5"/>
    <property type="match status" value="1"/>
</dbReference>
<evidence type="ECO:0000313" key="3">
    <source>
        <dbReference type="EMBL" id="VEB06890.1"/>
    </source>
</evidence>
<gene>
    <name evidence="3" type="primary">gsiB_2</name>
    <name evidence="3" type="ORF">NCTC13635_06360</name>
</gene>
<dbReference type="Proteomes" id="UP000282433">
    <property type="component" value="Chromosome"/>
</dbReference>
<evidence type="ECO:0000256" key="1">
    <source>
        <dbReference type="SAM" id="MobiDB-lite"/>
    </source>
</evidence>
<dbReference type="Gene3D" id="3.40.190.10">
    <property type="entry name" value="Periplasmic binding protein-like II"/>
    <property type="match status" value="1"/>
</dbReference>
<sequence>MGTGPYKLDTWNQTDFVKVSKFDGYWQPGLPKLDSITWRPVVDNNTRAAMLQTGEAQFRLPDPLRTGAAAGEKQQTGAGGQPVDHAALHQHERDAEAVR</sequence>
<evidence type="ECO:0000313" key="4">
    <source>
        <dbReference type="Proteomes" id="UP000282433"/>
    </source>
</evidence>
<dbReference type="SUPFAM" id="SSF53850">
    <property type="entry name" value="Periplasmic binding protein-like II"/>
    <property type="match status" value="1"/>
</dbReference>
<dbReference type="InterPro" id="IPR000914">
    <property type="entry name" value="SBP_5_dom"/>
</dbReference>
<evidence type="ECO:0000259" key="2">
    <source>
        <dbReference type="Pfam" id="PF00496"/>
    </source>
</evidence>
<reference evidence="3 4" key="1">
    <citation type="submission" date="2018-12" db="EMBL/GenBank/DDBJ databases">
        <authorList>
            <consortium name="Pathogen Informatics"/>
        </authorList>
    </citation>
    <scope>NUCLEOTIDE SEQUENCE [LARGE SCALE GENOMIC DNA]</scope>
    <source>
        <strain evidence="3 4">NCTC13635</strain>
    </source>
</reference>
<proteinExistence type="predicted"/>